<dbReference type="HOGENOM" id="CLU_007742_5_1_1"/>
<protein>
    <recommendedName>
        <fullName evidence="2">B box-type domain-containing protein</fullName>
    </recommendedName>
</protein>
<reference evidence="3" key="1">
    <citation type="journal article" date="2012" name="Nature">
        <title>The oyster genome reveals stress adaptation and complexity of shell formation.</title>
        <authorList>
            <person name="Zhang G."/>
            <person name="Fang X."/>
            <person name="Guo X."/>
            <person name="Li L."/>
            <person name="Luo R."/>
            <person name="Xu F."/>
            <person name="Yang P."/>
            <person name="Zhang L."/>
            <person name="Wang X."/>
            <person name="Qi H."/>
            <person name="Xiong Z."/>
            <person name="Que H."/>
            <person name="Xie Y."/>
            <person name="Holland P.W."/>
            <person name="Paps J."/>
            <person name="Zhu Y."/>
            <person name="Wu F."/>
            <person name="Chen Y."/>
            <person name="Wang J."/>
            <person name="Peng C."/>
            <person name="Meng J."/>
            <person name="Yang L."/>
            <person name="Liu J."/>
            <person name="Wen B."/>
            <person name="Zhang N."/>
            <person name="Huang Z."/>
            <person name="Zhu Q."/>
            <person name="Feng Y."/>
            <person name="Mount A."/>
            <person name="Hedgecock D."/>
            <person name="Xu Z."/>
            <person name="Liu Y."/>
            <person name="Domazet-Loso T."/>
            <person name="Du Y."/>
            <person name="Sun X."/>
            <person name="Zhang S."/>
            <person name="Liu B."/>
            <person name="Cheng P."/>
            <person name="Jiang X."/>
            <person name="Li J."/>
            <person name="Fan D."/>
            <person name="Wang W."/>
            <person name="Fu W."/>
            <person name="Wang T."/>
            <person name="Wang B."/>
            <person name="Zhang J."/>
            <person name="Peng Z."/>
            <person name="Li Y."/>
            <person name="Li N."/>
            <person name="Wang J."/>
            <person name="Chen M."/>
            <person name="He Y."/>
            <person name="Tan F."/>
            <person name="Song X."/>
            <person name="Zheng Q."/>
            <person name="Huang R."/>
            <person name="Yang H."/>
            <person name="Du X."/>
            <person name="Chen L."/>
            <person name="Yang M."/>
            <person name="Gaffney P.M."/>
            <person name="Wang S."/>
            <person name="Luo L."/>
            <person name="She Z."/>
            <person name="Ming Y."/>
            <person name="Huang W."/>
            <person name="Zhang S."/>
            <person name="Huang B."/>
            <person name="Zhang Y."/>
            <person name="Qu T."/>
            <person name="Ni P."/>
            <person name="Miao G."/>
            <person name="Wang J."/>
            <person name="Wang Q."/>
            <person name="Steinberg C.E."/>
            <person name="Wang H."/>
            <person name="Li N."/>
            <person name="Qian L."/>
            <person name="Zhang G."/>
            <person name="Li Y."/>
            <person name="Yang H."/>
            <person name="Liu X."/>
            <person name="Wang J."/>
            <person name="Yin Y."/>
            <person name="Wang J."/>
        </authorList>
    </citation>
    <scope>NUCLEOTIDE SEQUENCE [LARGE SCALE GENOMIC DNA]</scope>
    <source>
        <strain evidence="3">05x7-T-G4-1.051#20</strain>
    </source>
</reference>
<proteinExistence type="predicted"/>
<dbReference type="InterPro" id="IPR011042">
    <property type="entry name" value="6-blade_b-propeller_TolB-like"/>
</dbReference>
<dbReference type="Pfam" id="PF00643">
    <property type="entry name" value="zf-B_box"/>
    <property type="match status" value="1"/>
</dbReference>
<dbReference type="GO" id="GO:0061630">
    <property type="term" value="F:ubiquitin protein ligase activity"/>
    <property type="evidence" value="ECO:0007669"/>
    <property type="project" value="TreeGrafter"/>
</dbReference>
<dbReference type="GO" id="GO:0008270">
    <property type="term" value="F:zinc ion binding"/>
    <property type="evidence" value="ECO:0007669"/>
    <property type="project" value="InterPro"/>
</dbReference>
<feature type="region of interest" description="Disordered" evidence="1">
    <location>
        <begin position="289"/>
        <end position="317"/>
    </location>
</feature>
<dbReference type="SMART" id="SM00336">
    <property type="entry name" value="BBOX"/>
    <property type="match status" value="2"/>
</dbReference>
<dbReference type="Gene3D" id="2.120.10.30">
    <property type="entry name" value="TolB, C-terminal domain"/>
    <property type="match status" value="1"/>
</dbReference>
<feature type="domain" description="B box-type" evidence="2">
    <location>
        <begin position="74"/>
        <end position="115"/>
    </location>
</feature>
<organism evidence="3">
    <name type="scientific">Magallana gigas</name>
    <name type="common">Pacific oyster</name>
    <name type="synonym">Crassostrea gigas</name>
    <dbReference type="NCBI Taxonomy" id="29159"/>
    <lineage>
        <taxon>Eukaryota</taxon>
        <taxon>Metazoa</taxon>
        <taxon>Spiralia</taxon>
        <taxon>Lophotrochozoa</taxon>
        <taxon>Mollusca</taxon>
        <taxon>Bivalvia</taxon>
        <taxon>Autobranchia</taxon>
        <taxon>Pteriomorphia</taxon>
        <taxon>Ostreida</taxon>
        <taxon>Ostreoidea</taxon>
        <taxon>Ostreidae</taxon>
        <taxon>Magallana</taxon>
    </lineage>
</organism>
<dbReference type="InterPro" id="IPR047153">
    <property type="entry name" value="TRIM45/56/19-like"/>
</dbReference>
<name>K1PMB6_MAGGI</name>
<dbReference type="PANTHER" id="PTHR25462:SF296">
    <property type="entry name" value="MEIOTIC P26, ISOFORM F"/>
    <property type="match status" value="1"/>
</dbReference>
<dbReference type="Gene3D" id="3.30.160.60">
    <property type="entry name" value="Classic Zinc Finger"/>
    <property type="match status" value="1"/>
</dbReference>
<gene>
    <name evidence="3" type="ORF">CGI_10000523</name>
</gene>
<evidence type="ECO:0000259" key="2">
    <source>
        <dbReference type="PROSITE" id="PS50119"/>
    </source>
</evidence>
<feature type="compositionally biased region" description="Basic and acidic residues" evidence="1">
    <location>
        <begin position="304"/>
        <end position="313"/>
    </location>
</feature>
<dbReference type="PANTHER" id="PTHR25462">
    <property type="entry name" value="BONUS, ISOFORM C-RELATED"/>
    <property type="match status" value="1"/>
</dbReference>
<sequence>MAMSKPLVPDTVLEEPVIAQHYLVCGNGNCEKNCQFYCNPCHLPMCEQCREKHQKSPDTKNHEVVPYRQRRRELPVEKCKDHPTKEIDILCEDCKVPLCYKCALQDHQKHTLTDLETIYSERFTLYLREIHKIHQYFLPTTKDIQSDIKEEAKNIKAVMDKIRESMKSGAEFLKSLVDTVTSDNIEQVNKIEESIVENLQSQENKYKEYICYLEDLVKEFQGYLSSTKLQNNPIIFSFSDQLKIQPIPKTTKPVPPVFTAGQCSKEDVVKLLGRVIVSNTKPENREIKHTKNASTQLKLSGKQRKQDDGKSDMKPTLSLSSSVTKVREYTVPGVDSVCHISLGKSGKIWASDHVGNLVQTDLAQENRLQNIQTSGGSEGYHTVTKDEVLIYKGLKNKVVKRITVDNTITEYIKTGDWEPLSIHSSHINGDILIGMRNGKDAKVTRYNKTGEEIQNIQRDNKGQGMYKYPHYITENINSDICVSDLNKGAVVVVDKSGRCRFCYRGPWSTSLPFGICTDLLGHIIVCDGCTMNRTVYILDQDGQILFRPTIQQGIVYPRSVCVDDENNLHVGQWNNSKVKVFKYLQ</sequence>
<dbReference type="CDD" id="cd19756">
    <property type="entry name" value="Bbox2"/>
    <property type="match status" value="1"/>
</dbReference>
<dbReference type="SUPFAM" id="SSF57845">
    <property type="entry name" value="B-box zinc-binding domain"/>
    <property type="match status" value="1"/>
</dbReference>
<evidence type="ECO:0000256" key="1">
    <source>
        <dbReference type="SAM" id="MobiDB-lite"/>
    </source>
</evidence>
<dbReference type="EMBL" id="JH822555">
    <property type="protein sequence ID" value="EKC17585.1"/>
    <property type="molecule type" value="Genomic_DNA"/>
</dbReference>
<feature type="domain" description="B box-type" evidence="2">
    <location>
        <begin position="20"/>
        <end position="67"/>
    </location>
</feature>
<dbReference type="PROSITE" id="PS50119">
    <property type="entry name" value="ZF_BBOX"/>
    <property type="match status" value="2"/>
</dbReference>
<dbReference type="InParanoid" id="K1PMB6"/>
<dbReference type="InterPro" id="IPR000315">
    <property type="entry name" value="Znf_B-box"/>
</dbReference>
<dbReference type="AlphaFoldDB" id="K1PMB6"/>
<dbReference type="SUPFAM" id="SSF101898">
    <property type="entry name" value="NHL repeat"/>
    <property type="match status" value="1"/>
</dbReference>
<accession>K1PMB6</accession>
<evidence type="ECO:0000313" key="3">
    <source>
        <dbReference type="EMBL" id="EKC17585.1"/>
    </source>
</evidence>